<dbReference type="InterPro" id="IPR014975">
    <property type="entry name" value="DUF1836"/>
</dbReference>
<comment type="caution">
    <text evidence="1">The sequence shown here is derived from an EMBL/GenBank/DDBJ whole genome shotgun (WGS) entry which is preliminary data.</text>
</comment>
<evidence type="ECO:0000313" key="1">
    <source>
        <dbReference type="EMBL" id="HIW08643.1"/>
    </source>
</evidence>
<dbReference type="PANTHER" id="PTHR40056:SF1">
    <property type="entry name" value="DUF1836 DOMAIN-CONTAINING PROTEIN"/>
    <property type="match status" value="1"/>
</dbReference>
<dbReference type="Pfam" id="PF08876">
    <property type="entry name" value="DUF1836"/>
    <property type="match status" value="1"/>
</dbReference>
<evidence type="ECO:0000313" key="2">
    <source>
        <dbReference type="Proteomes" id="UP000823933"/>
    </source>
</evidence>
<protein>
    <submittedName>
        <fullName evidence="1">DUF1836 domain-containing protein</fullName>
    </submittedName>
</protein>
<dbReference type="AlphaFoldDB" id="A0A9D1TVT2"/>
<accession>A0A9D1TVT2</accession>
<reference evidence="1" key="2">
    <citation type="submission" date="2021-04" db="EMBL/GenBank/DDBJ databases">
        <authorList>
            <person name="Gilroy R."/>
        </authorList>
    </citation>
    <scope>NUCLEOTIDE SEQUENCE</scope>
    <source>
        <strain evidence="1">ChiHcolR34-3080</strain>
    </source>
</reference>
<gene>
    <name evidence="1" type="ORF">H9890_04485</name>
</gene>
<dbReference type="Proteomes" id="UP000823933">
    <property type="component" value="Unassembled WGS sequence"/>
</dbReference>
<dbReference type="PANTHER" id="PTHR40056">
    <property type="entry name" value="HYPOTHETICAL CYTOSOLIC PROTEIN"/>
    <property type="match status" value="1"/>
</dbReference>
<reference evidence="1" key="1">
    <citation type="journal article" date="2021" name="PeerJ">
        <title>Extensive microbial diversity within the chicken gut microbiome revealed by metagenomics and culture.</title>
        <authorList>
            <person name="Gilroy R."/>
            <person name="Ravi A."/>
            <person name="Getino M."/>
            <person name="Pursley I."/>
            <person name="Horton D.L."/>
            <person name="Alikhan N.F."/>
            <person name="Baker D."/>
            <person name="Gharbi K."/>
            <person name="Hall N."/>
            <person name="Watson M."/>
            <person name="Adriaenssens E.M."/>
            <person name="Foster-Nyarko E."/>
            <person name="Jarju S."/>
            <person name="Secka A."/>
            <person name="Antonio M."/>
            <person name="Oren A."/>
            <person name="Chaudhuri R.R."/>
            <person name="La Ragione R."/>
            <person name="Hildebrand F."/>
            <person name="Pallen M.J."/>
        </authorList>
    </citation>
    <scope>NUCLEOTIDE SEQUENCE</scope>
    <source>
        <strain evidence="1">ChiHcolR34-3080</strain>
    </source>
</reference>
<proteinExistence type="predicted"/>
<organism evidence="1 2">
    <name type="scientific">Candidatus Faecalibacterium intestinigallinarum</name>
    <dbReference type="NCBI Taxonomy" id="2838581"/>
    <lineage>
        <taxon>Bacteria</taxon>
        <taxon>Bacillati</taxon>
        <taxon>Bacillota</taxon>
        <taxon>Clostridia</taxon>
        <taxon>Eubacteriales</taxon>
        <taxon>Oscillospiraceae</taxon>
        <taxon>Faecalibacterium</taxon>
    </lineage>
</organism>
<dbReference type="EMBL" id="DXHQ01000053">
    <property type="protein sequence ID" value="HIW08643.1"/>
    <property type="molecule type" value="Genomic_DNA"/>
</dbReference>
<sequence length="182" mass="20653">MNTETKRRIAASAVGFALPRYDELPGMGLYLDQTVQYVNSHFRNFPGMELTGSMVSNYVKKGLISHPVRKKYTRDQIGYLMYIVVVKNVLSMENIQFLFSIQQERFAPQAAYNLFCAELEAAIGRVFGLQAPALRPDSALSDEQFLLRCSVIPAANKIYLDCCFDALRQEQALWPDILDDLN</sequence>
<name>A0A9D1TVT2_9FIRM</name>